<organism evidence="3 4">
    <name type="scientific">Chaetoceros tenuissimus</name>
    <dbReference type="NCBI Taxonomy" id="426638"/>
    <lineage>
        <taxon>Eukaryota</taxon>
        <taxon>Sar</taxon>
        <taxon>Stramenopiles</taxon>
        <taxon>Ochrophyta</taxon>
        <taxon>Bacillariophyta</taxon>
        <taxon>Coscinodiscophyceae</taxon>
        <taxon>Chaetocerotophycidae</taxon>
        <taxon>Chaetocerotales</taxon>
        <taxon>Chaetocerotaceae</taxon>
        <taxon>Chaetoceros</taxon>
    </lineage>
</organism>
<dbReference type="Proteomes" id="UP001054902">
    <property type="component" value="Unassembled WGS sequence"/>
</dbReference>
<accession>A0AAD3CJW0</accession>
<protein>
    <recommendedName>
        <fullName evidence="2">Helicase-associated domain-containing protein</fullName>
    </recommendedName>
</protein>
<feature type="domain" description="Helicase-associated" evidence="2">
    <location>
        <begin position="187"/>
        <end position="247"/>
    </location>
</feature>
<sequence>MKCHKQILGLFLFSLHQEVIRCFQTPPPNKLHKRWQEKFHELQEYKDRHGDTLVPQNYELNPALGRWVRRQRLEYSKLVNNSEMYDDVSQYRIHQLKSIGFVFDVRKDVWSERIEELRDYKEIHGHVNVPQYQPKNSPWYQLGIWVRNQRTMYHRMKNSGENNNVYNFLTEDRINQLNDIGFCWNVQEESWMEHYQKLVDFKKEFGHANVPPNYKVDPSLARWVLYQRPNKKLLSKKRIALLDNLGFDWKESNKHDEQWWKNYNDLFEFKQSHGNLKVSKSDNSKLYRWIQSTKQKCRKYCDKVDEAGILVMGSVISGLDDERLDALRDIGFYDLPTIARDGRIKYMDEEPRKYKQRKAFQAQSYQPDSHLKTNAKDEYSLFPQKAKVVKEEKKAFVPFPWDEI</sequence>
<proteinExistence type="predicted"/>
<evidence type="ECO:0000259" key="2">
    <source>
        <dbReference type="Pfam" id="PF03457"/>
    </source>
</evidence>
<evidence type="ECO:0000313" key="3">
    <source>
        <dbReference type="EMBL" id="GFH47246.1"/>
    </source>
</evidence>
<evidence type="ECO:0000256" key="1">
    <source>
        <dbReference type="SAM" id="SignalP"/>
    </source>
</evidence>
<feature type="signal peptide" evidence="1">
    <location>
        <begin position="1"/>
        <end position="22"/>
    </location>
</feature>
<dbReference type="Pfam" id="PF03457">
    <property type="entry name" value="HA"/>
    <property type="match status" value="4"/>
</dbReference>
<feature type="chain" id="PRO_5042137180" description="Helicase-associated domain-containing protein" evidence="1">
    <location>
        <begin position="23"/>
        <end position="404"/>
    </location>
</feature>
<name>A0AAD3CJW0_9STRA</name>
<dbReference type="EMBL" id="BLLK01000022">
    <property type="protein sequence ID" value="GFH47246.1"/>
    <property type="molecule type" value="Genomic_DNA"/>
</dbReference>
<keyword evidence="4" id="KW-1185">Reference proteome</keyword>
<feature type="domain" description="Helicase-associated" evidence="2">
    <location>
        <begin position="33"/>
        <end position="101"/>
    </location>
</feature>
<dbReference type="AlphaFoldDB" id="A0AAD3CJW0"/>
<evidence type="ECO:0000313" key="4">
    <source>
        <dbReference type="Proteomes" id="UP001054902"/>
    </source>
</evidence>
<keyword evidence="1" id="KW-0732">Signal</keyword>
<dbReference type="PANTHER" id="PTHR33418:SF1">
    <property type="entry name" value="HELICASE-ASSOCIATED DOMAIN-CONTAINING PROTEIN"/>
    <property type="match status" value="1"/>
</dbReference>
<dbReference type="Gene3D" id="6.10.140.530">
    <property type="match status" value="4"/>
</dbReference>
<comment type="caution">
    <text evidence="3">The sequence shown here is derived from an EMBL/GenBank/DDBJ whole genome shotgun (WGS) entry which is preliminary data.</text>
</comment>
<dbReference type="PANTHER" id="PTHR33418">
    <property type="entry name" value="HELICASE-ASSOCIATED"/>
    <property type="match status" value="1"/>
</dbReference>
<feature type="domain" description="Helicase-associated" evidence="2">
    <location>
        <begin position="108"/>
        <end position="182"/>
    </location>
</feature>
<dbReference type="InterPro" id="IPR005114">
    <property type="entry name" value="Helicase_assoc"/>
</dbReference>
<reference evidence="3 4" key="1">
    <citation type="journal article" date="2021" name="Sci. Rep.">
        <title>The genome of the diatom Chaetoceros tenuissimus carries an ancient integrated fragment of an extant virus.</title>
        <authorList>
            <person name="Hongo Y."/>
            <person name="Kimura K."/>
            <person name="Takaki Y."/>
            <person name="Yoshida Y."/>
            <person name="Baba S."/>
            <person name="Kobayashi G."/>
            <person name="Nagasaki K."/>
            <person name="Hano T."/>
            <person name="Tomaru Y."/>
        </authorList>
    </citation>
    <scope>NUCLEOTIDE SEQUENCE [LARGE SCALE GENOMIC DNA]</scope>
    <source>
        <strain evidence="3 4">NIES-3715</strain>
    </source>
</reference>
<gene>
    <name evidence="3" type="ORF">CTEN210_03721</name>
</gene>
<feature type="domain" description="Helicase-associated" evidence="2">
    <location>
        <begin position="255"/>
        <end position="332"/>
    </location>
</feature>